<dbReference type="EMBL" id="UYRU01060199">
    <property type="protein sequence ID" value="VDN14731.1"/>
    <property type="molecule type" value="Genomic_DNA"/>
</dbReference>
<dbReference type="OrthoDB" id="2020831at2759"/>
<evidence type="ECO:0000313" key="1">
    <source>
        <dbReference type="EMBL" id="VDN14731.1"/>
    </source>
</evidence>
<evidence type="ECO:0000313" key="2">
    <source>
        <dbReference type="Proteomes" id="UP000281553"/>
    </source>
</evidence>
<reference evidence="1 2" key="1">
    <citation type="submission" date="2018-11" db="EMBL/GenBank/DDBJ databases">
        <authorList>
            <consortium name="Pathogen Informatics"/>
        </authorList>
    </citation>
    <scope>NUCLEOTIDE SEQUENCE [LARGE SCALE GENOMIC DNA]</scope>
</reference>
<gene>
    <name evidence="1" type="ORF">DILT_LOCUS10562</name>
</gene>
<proteinExistence type="predicted"/>
<dbReference type="Proteomes" id="UP000281553">
    <property type="component" value="Unassembled WGS sequence"/>
</dbReference>
<dbReference type="AlphaFoldDB" id="A0A3P7M9T5"/>
<keyword evidence="2" id="KW-1185">Reference proteome</keyword>
<sequence length="171" mass="17897">MLGQDQVVNGVTLTVGSAVPKMPAFPRHSNQNMMHSMYQGNMAPPPPPPQQQLPWNPWQPQFGSYGYAGDGAPVRTRYNAMAPGVNQAAMSTAAALASQYTRAHQNQITNFARQRASMSPVQTYPGGGDSAALATLNILSNPSVVAAIVNAAKGDGLSNGQGNSMAPTMGE</sequence>
<accession>A0A3P7M9T5</accession>
<organism evidence="1 2">
    <name type="scientific">Dibothriocephalus latus</name>
    <name type="common">Fish tapeworm</name>
    <name type="synonym">Diphyllobothrium latum</name>
    <dbReference type="NCBI Taxonomy" id="60516"/>
    <lineage>
        <taxon>Eukaryota</taxon>
        <taxon>Metazoa</taxon>
        <taxon>Spiralia</taxon>
        <taxon>Lophotrochozoa</taxon>
        <taxon>Platyhelminthes</taxon>
        <taxon>Cestoda</taxon>
        <taxon>Eucestoda</taxon>
        <taxon>Diphyllobothriidea</taxon>
        <taxon>Diphyllobothriidae</taxon>
        <taxon>Dibothriocephalus</taxon>
    </lineage>
</organism>
<protein>
    <submittedName>
        <fullName evidence="1">Uncharacterized protein</fullName>
    </submittedName>
</protein>
<name>A0A3P7M9T5_DIBLA</name>